<feature type="repeat" description="WD" evidence="3">
    <location>
        <begin position="739"/>
        <end position="780"/>
    </location>
</feature>
<dbReference type="InterPro" id="IPR001680">
    <property type="entry name" value="WD40_rpt"/>
</dbReference>
<keyword evidence="6" id="KW-1185">Reference proteome</keyword>
<dbReference type="Pfam" id="PF24883">
    <property type="entry name" value="NPHP3_N"/>
    <property type="match status" value="1"/>
</dbReference>
<name>M2SA79_COCSN</name>
<dbReference type="PROSITE" id="PS00678">
    <property type="entry name" value="WD_REPEATS_1"/>
    <property type="match status" value="2"/>
</dbReference>
<dbReference type="Gene3D" id="3.40.50.300">
    <property type="entry name" value="P-loop containing nucleotide triphosphate hydrolases"/>
    <property type="match status" value="1"/>
</dbReference>
<dbReference type="Proteomes" id="UP000016934">
    <property type="component" value="Unassembled WGS sequence"/>
</dbReference>
<accession>M2SA79</accession>
<dbReference type="InterPro" id="IPR031348">
    <property type="entry name" value="PigL_N"/>
</dbReference>
<evidence type="ECO:0000313" key="6">
    <source>
        <dbReference type="Proteomes" id="UP000016934"/>
    </source>
</evidence>
<dbReference type="PANTHER" id="PTHR10039:SF16">
    <property type="entry name" value="GPI INOSITOL-DEACYLASE"/>
    <property type="match status" value="1"/>
</dbReference>
<dbReference type="InterPro" id="IPR056884">
    <property type="entry name" value="NPHP3-like_N"/>
</dbReference>
<dbReference type="OrthoDB" id="674604at2759"/>
<organism evidence="5 6">
    <name type="scientific">Cochliobolus sativus (strain ND90Pr / ATCC 201652)</name>
    <name type="common">Common root rot and spot blotch fungus</name>
    <name type="synonym">Bipolaris sorokiniana</name>
    <dbReference type="NCBI Taxonomy" id="665912"/>
    <lineage>
        <taxon>Eukaryota</taxon>
        <taxon>Fungi</taxon>
        <taxon>Dikarya</taxon>
        <taxon>Ascomycota</taxon>
        <taxon>Pezizomycotina</taxon>
        <taxon>Dothideomycetes</taxon>
        <taxon>Pleosporomycetidae</taxon>
        <taxon>Pleosporales</taxon>
        <taxon>Pleosporineae</taxon>
        <taxon>Pleosporaceae</taxon>
        <taxon>Bipolaris</taxon>
    </lineage>
</organism>
<dbReference type="PROSITE" id="PS50082">
    <property type="entry name" value="WD_REPEATS_2"/>
    <property type="match status" value="2"/>
</dbReference>
<dbReference type="Pfam" id="PF00400">
    <property type="entry name" value="WD40"/>
    <property type="match status" value="3"/>
</dbReference>
<dbReference type="RefSeq" id="XP_007700076.1">
    <property type="nucleotide sequence ID" value="XM_007701886.1"/>
</dbReference>
<dbReference type="InterPro" id="IPR027417">
    <property type="entry name" value="P-loop_NTPase"/>
</dbReference>
<keyword evidence="2" id="KW-0677">Repeat</keyword>
<dbReference type="PROSITE" id="PS50294">
    <property type="entry name" value="WD_REPEATS_REGION"/>
    <property type="match status" value="2"/>
</dbReference>
<reference evidence="5 6" key="1">
    <citation type="journal article" date="2012" name="PLoS Pathog.">
        <title>Diverse lifestyles and strategies of plant pathogenesis encoded in the genomes of eighteen Dothideomycetes fungi.</title>
        <authorList>
            <person name="Ohm R.A."/>
            <person name="Feau N."/>
            <person name="Henrissat B."/>
            <person name="Schoch C.L."/>
            <person name="Horwitz B.A."/>
            <person name="Barry K.W."/>
            <person name="Condon B.J."/>
            <person name="Copeland A.C."/>
            <person name="Dhillon B."/>
            <person name="Glaser F."/>
            <person name="Hesse C.N."/>
            <person name="Kosti I."/>
            <person name="LaButti K."/>
            <person name="Lindquist E.A."/>
            <person name="Lucas S."/>
            <person name="Salamov A.A."/>
            <person name="Bradshaw R.E."/>
            <person name="Ciuffetti L."/>
            <person name="Hamelin R.C."/>
            <person name="Kema G.H.J."/>
            <person name="Lawrence C."/>
            <person name="Scott J.A."/>
            <person name="Spatafora J.W."/>
            <person name="Turgeon B.G."/>
            <person name="de Wit P.J.G.M."/>
            <person name="Zhong S."/>
            <person name="Goodwin S.B."/>
            <person name="Grigoriev I.V."/>
        </authorList>
    </citation>
    <scope>NUCLEOTIDE SEQUENCE [LARGE SCALE GENOMIC DNA]</scope>
    <source>
        <strain evidence="6">ND90Pr / ATCC 201652</strain>
    </source>
</reference>
<dbReference type="InterPro" id="IPR015943">
    <property type="entry name" value="WD40/YVTN_repeat-like_dom_sf"/>
</dbReference>
<dbReference type="InterPro" id="IPR007111">
    <property type="entry name" value="NACHT_NTPase"/>
</dbReference>
<dbReference type="CDD" id="cd00200">
    <property type="entry name" value="WD40"/>
    <property type="match status" value="1"/>
</dbReference>
<dbReference type="OMA" id="ITHMLAN"/>
<protein>
    <recommendedName>
        <fullName evidence="4">NACHT domain-containing protein</fullName>
    </recommendedName>
</protein>
<sequence length="919" mass="102777">MDGLSGAASVIAVIDISTKVASLCYQYSVEVKHAKGDIERLRSKVNDTKTVLEKLQQLEQNSPQLSTTRKMVDSLKQCHKQLQGLKDQLEPGRSRKAMQRFGIRALKWPFTSKEVEKTVQNIESYQATFSLALQTDQTTLVLRIDRKTDRLLLPIAEGASYDAHAEEHNARCLPNTRTELLKTISTWANNKDSKTIFWLCGMAGTGKSTIARTAAQSFAQTSQLGASFFFKKGEGERGNASRFFTTIATDLVARALGMLPSIRKALDEDPALSQRALKDQFEKLILHPLSGRQPTHPTIPAWIIVVDALDECEREEDVRAILQLLTRAKDMQPVSLRVLVTSRPELHIRLGFKKMSNGTYQDLVLHEVARNTIEHDIRLFYEHELSVIRRARMLSPDWPTADQIRALVELAVPLFIFAATVCRYIGTKGGHPEGYLSKVLAYQKSTFSQLDRTYLPILEQLLVEQEEDEREGWLQAFRKLVGSIVVLESPLSIASLTRLLQVPQKEIECRLDALHSVLSVPDSPGIPVRLLHLSFRDFLIDRQRQEKSQFWIDARDTHKSLVSFCLELMSGPDGLHQNICNLAAPGTVRSEIDEDTIASYLSPELQYACRYWVSHIEQSQQKIANGDATHLFLQKHFLHWFEALSLIRESNRCVQFLTSLQALVIPSANTVSNFLSDAERFALRFQPIAADAPLQLYSSALTFAPEKSLIRQAFEKQGSNDIKILSKREIDWDACRSTLEGHSSCVSAVAFSPDGKLVASASRDEMVRLWDAETGAHRSTLEGHSSEVSAVAFSPDGKLVASASRDKTVRLWDAETGAHRSTLEGHSSEVSAVAFSPDGKHIQTDRGDIALPSSTMPSPSVPLPQPSYIFVEDQWISIGQQRWLWLPPEFRPTCSGVNGQMVCLGHSSGRMSLFNLSIP</sequence>
<reference evidence="6" key="2">
    <citation type="journal article" date="2013" name="PLoS Genet.">
        <title>Comparative genome structure, secondary metabolite, and effector coding capacity across Cochliobolus pathogens.</title>
        <authorList>
            <person name="Condon B.J."/>
            <person name="Leng Y."/>
            <person name="Wu D."/>
            <person name="Bushley K.E."/>
            <person name="Ohm R.A."/>
            <person name="Otillar R."/>
            <person name="Martin J."/>
            <person name="Schackwitz W."/>
            <person name="Grimwood J."/>
            <person name="MohdZainudin N."/>
            <person name="Xue C."/>
            <person name="Wang R."/>
            <person name="Manning V.A."/>
            <person name="Dhillon B."/>
            <person name="Tu Z.J."/>
            <person name="Steffenson B.J."/>
            <person name="Salamov A."/>
            <person name="Sun H."/>
            <person name="Lowry S."/>
            <person name="LaButti K."/>
            <person name="Han J."/>
            <person name="Copeland A."/>
            <person name="Lindquist E."/>
            <person name="Barry K."/>
            <person name="Schmutz J."/>
            <person name="Baker S.E."/>
            <person name="Ciuffetti L.M."/>
            <person name="Grigoriev I.V."/>
            <person name="Zhong S."/>
            <person name="Turgeon B.G."/>
        </authorList>
    </citation>
    <scope>NUCLEOTIDE SEQUENCE [LARGE SCALE GENOMIC DNA]</scope>
    <source>
        <strain evidence="6">ND90Pr / ATCC 201652</strain>
    </source>
</reference>
<keyword evidence="1 3" id="KW-0853">WD repeat</keyword>
<dbReference type="SUPFAM" id="SSF50978">
    <property type="entry name" value="WD40 repeat-like"/>
    <property type="match status" value="1"/>
</dbReference>
<dbReference type="Pfam" id="PF17111">
    <property type="entry name" value="PigL_N"/>
    <property type="match status" value="1"/>
</dbReference>
<dbReference type="KEGG" id="bsc:COCSADRAFT_181354"/>
<dbReference type="HOGENOM" id="CLU_000288_6_16_1"/>
<evidence type="ECO:0000259" key="4">
    <source>
        <dbReference type="PROSITE" id="PS50837"/>
    </source>
</evidence>
<dbReference type="STRING" id="665912.M2SA79"/>
<gene>
    <name evidence="5" type="ORF">COCSADRAFT_181354</name>
</gene>
<evidence type="ECO:0000256" key="2">
    <source>
        <dbReference type="ARBA" id="ARBA00022737"/>
    </source>
</evidence>
<proteinExistence type="predicted"/>
<dbReference type="SMART" id="SM00320">
    <property type="entry name" value="WD40"/>
    <property type="match status" value="3"/>
</dbReference>
<feature type="domain" description="NACHT" evidence="4">
    <location>
        <begin position="195"/>
        <end position="344"/>
    </location>
</feature>
<feature type="repeat" description="WD" evidence="3">
    <location>
        <begin position="781"/>
        <end position="822"/>
    </location>
</feature>
<dbReference type="PROSITE" id="PS50837">
    <property type="entry name" value="NACHT"/>
    <property type="match status" value="1"/>
</dbReference>
<dbReference type="eggNOG" id="KOG0271">
    <property type="taxonomic scope" value="Eukaryota"/>
</dbReference>
<evidence type="ECO:0000256" key="3">
    <source>
        <dbReference type="PROSITE-ProRule" id="PRU00221"/>
    </source>
</evidence>
<dbReference type="SUPFAM" id="SSF52540">
    <property type="entry name" value="P-loop containing nucleoside triphosphate hydrolases"/>
    <property type="match status" value="1"/>
</dbReference>
<dbReference type="GeneID" id="19133304"/>
<evidence type="ECO:0000313" key="5">
    <source>
        <dbReference type="EMBL" id="EMD64218.1"/>
    </source>
</evidence>
<dbReference type="Gene3D" id="2.130.10.10">
    <property type="entry name" value="YVTN repeat-like/Quinoprotein amine dehydrogenase"/>
    <property type="match status" value="1"/>
</dbReference>
<dbReference type="EMBL" id="KB445643">
    <property type="protein sequence ID" value="EMD64218.1"/>
    <property type="molecule type" value="Genomic_DNA"/>
</dbReference>
<dbReference type="InterPro" id="IPR036322">
    <property type="entry name" value="WD40_repeat_dom_sf"/>
</dbReference>
<evidence type="ECO:0000256" key="1">
    <source>
        <dbReference type="ARBA" id="ARBA00022574"/>
    </source>
</evidence>
<dbReference type="PANTHER" id="PTHR10039">
    <property type="entry name" value="AMELOGENIN"/>
    <property type="match status" value="1"/>
</dbReference>
<dbReference type="InterPro" id="IPR019775">
    <property type="entry name" value="WD40_repeat_CS"/>
</dbReference>
<dbReference type="AlphaFoldDB" id="M2SA79"/>